<dbReference type="EMBL" id="JARKNE010000012">
    <property type="protein sequence ID" value="KAK5774952.1"/>
    <property type="molecule type" value="Genomic_DNA"/>
</dbReference>
<dbReference type="PANTHER" id="PTHR33240:SF15">
    <property type="entry name" value="GAG-PRO-LIKE PROTEIN"/>
    <property type="match status" value="1"/>
</dbReference>
<comment type="caution">
    <text evidence="1">The sequence shown here is derived from an EMBL/GenBank/DDBJ whole genome shotgun (WGS) entry which is preliminary data.</text>
</comment>
<reference evidence="1 2" key="1">
    <citation type="submission" date="2023-03" db="EMBL/GenBank/DDBJ databases">
        <title>WGS of Gossypium arboreum.</title>
        <authorList>
            <person name="Yu D."/>
        </authorList>
    </citation>
    <scope>NUCLEOTIDE SEQUENCE [LARGE SCALE GENOMIC DNA]</scope>
    <source>
        <tissue evidence="1">Leaf</tissue>
    </source>
</reference>
<evidence type="ECO:0000313" key="2">
    <source>
        <dbReference type="Proteomes" id="UP001358586"/>
    </source>
</evidence>
<gene>
    <name evidence="1" type="ORF">PVK06_042816</name>
</gene>
<protein>
    <submittedName>
        <fullName evidence="1">Uncharacterized protein</fullName>
    </submittedName>
</protein>
<sequence>MRGLISSSKQRKLRGQFVIFSRRMRDSLEACRKFVVIRILLLKVYTYKVGDNGRTICRMRDLRPRTQENSVSNEDRNDPMIVVETIARFKVKRILIYSGSIVEVLTWDAYLKIGLKEQDLRRMSLLYGFANHLVEVKRYITLPVALGDGKHNTTEYVQFFVVDNLMAYNVIFECPIMRINKMMIATRTVIGFMKSD</sequence>
<accession>A0ABR0MM63</accession>
<name>A0ABR0MM63_GOSAR</name>
<dbReference type="Proteomes" id="UP001358586">
    <property type="component" value="Chromosome 12"/>
</dbReference>
<organism evidence="1 2">
    <name type="scientific">Gossypium arboreum</name>
    <name type="common">Tree cotton</name>
    <name type="synonym">Gossypium nanking</name>
    <dbReference type="NCBI Taxonomy" id="29729"/>
    <lineage>
        <taxon>Eukaryota</taxon>
        <taxon>Viridiplantae</taxon>
        <taxon>Streptophyta</taxon>
        <taxon>Embryophyta</taxon>
        <taxon>Tracheophyta</taxon>
        <taxon>Spermatophyta</taxon>
        <taxon>Magnoliopsida</taxon>
        <taxon>eudicotyledons</taxon>
        <taxon>Gunneridae</taxon>
        <taxon>Pentapetalae</taxon>
        <taxon>rosids</taxon>
        <taxon>malvids</taxon>
        <taxon>Malvales</taxon>
        <taxon>Malvaceae</taxon>
        <taxon>Malvoideae</taxon>
        <taxon>Gossypium</taxon>
    </lineage>
</organism>
<proteinExistence type="predicted"/>
<evidence type="ECO:0000313" key="1">
    <source>
        <dbReference type="EMBL" id="KAK5774952.1"/>
    </source>
</evidence>
<dbReference type="PANTHER" id="PTHR33240">
    <property type="entry name" value="OS08G0508500 PROTEIN"/>
    <property type="match status" value="1"/>
</dbReference>
<keyword evidence="2" id="KW-1185">Reference proteome</keyword>